<evidence type="ECO:0000313" key="2">
    <source>
        <dbReference type="Proteomes" id="UP001057402"/>
    </source>
</evidence>
<dbReference type="Proteomes" id="UP001057402">
    <property type="component" value="Chromosome 5"/>
</dbReference>
<name>A0ACB9QRN1_9MYRT</name>
<dbReference type="EMBL" id="CM042884">
    <property type="protein sequence ID" value="KAI4368636.1"/>
    <property type="molecule type" value="Genomic_DNA"/>
</dbReference>
<gene>
    <name evidence="1" type="ORF">MLD38_017171</name>
</gene>
<organism evidence="1 2">
    <name type="scientific">Melastoma candidum</name>
    <dbReference type="NCBI Taxonomy" id="119954"/>
    <lineage>
        <taxon>Eukaryota</taxon>
        <taxon>Viridiplantae</taxon>
        <taxon>Streptophyta</taxon>
        <taxon>Embryophyta</taxon>
        <taxon>Tracheophyta</taxon>
        <taxon>Spermatophyta</taxon>
        <taxon>Magnoliopsida</taxon>
        <taxon>eudicotyledons</taxon>
        <taxon>Gunneridae</taxon>
        <taxon>Pentapetalae</taxon>
        <taxon>rosids</taxon>
        <taxon>malvids</taxon>
        <taxon>Myrtales</taxon>
        <taxon>Melastomataceae</taxon>
        <taxon>Melastomatoideae</taxon>
        <taxon>Melastomateae</taxon>
        <taxon>Melastoma</taxon>
    </lineage>
</organism>
<evidence type="ECO:0000313" key="1">
    <source>
        <dbReference type="EMBL" id="KAI4368636.1"/>
    </source>
</evidence>
<sequence>MPAASRKRNEVLLIACVTILLCRSVEGPFDGTIRNHRFRGLDSPLSGYQVNVERLMRDLIMNTGRHSFSYYASYGEGNDRVYGHAGCMNRMLSIQECSDCVRVAHMHRVQLGPFVRGAQMTLRDCELRFEDYYFFDG</sequence>
<reference evidence="2" key="1">
    <citation type="journal article" date="2023" name="Front. Plant Sci.">
        <title>Chromosomal-level genome assembly of Melastoma candidum provides insights into trichome evolution.</title>
        <authorList>
            <person name="Zhong Y."/>
            <person name="Wu W."/>
            <person name="Sun C."/>
            <person name="Zou P."/>
            <person name="Liu Y."/>
            <person name="Dai S."/>
            <person name="Zhou R."/>
        </authorList>
    </citation>
    <scope>NUCLEOTIDE SEQUENCE [LARGE SCALE GENOMIC DNA]</scope>
</reference>
<keyword evidence="2" id="KW-1185">Reference proteome</keyword>
<protein>
    <submittedName>
        <fullName evidence="1">Uncharacterized protein</fullName>
    </submittedName>
</protein>
<proteinExistence type="predicted"/>
<comment type="caution">
    <text evidence="1">The sequence shown here is derived from an EMBL/GenBank/DDBJ whole genome shotgun (WGS) entry which is preliminary data.</text>
</comment>
<accession>A0ACB9QRN1</accession>